<dbReference type="KEGG" id="pct:PC1_0487"/>
<dbReference type="InterPro" id="IPR035682">
    <property type="entry name" value="PhnP_MBL"/>
</dbReference>
<feature type="domain" description="Metallo-beta-lactamase" evidence="1">
    <location>
        <begin position="59"/>
        <end position="232"/>
    </location>
</feature>
<protein>
    <submittedName>
        <fullName evidence="2">Phosphonate metabolism protein PhnP</fullName>
    </submittedName>
</protein>
<evidence type="ECO:0000259" key="1">
    <source>
        <dbReference type="Pfam" id="PF12706"/>
    </source>
</evidence>
<dbReference type="EMBL" id="CP001657">
    <property type="protein sequence ID" value="ACT11543.1"/>
    <property type="molecule type" value="Genomic_DNA"/>
</dbReference>
<dbReference type="GO" id="GO:0008081">
    <property type="term" value="F:phosphoric diester hydrolase activity"/>
    <property type="evidence" value="ECO:0007669"/>
    <property type="project" value="InterPro"/>
</dbReference>
<dbReference type="RefSeq" id="WP_012773197.1">
    <property type="nucleotide sequence ID" value="NC_012917.1"/>
</dbReference>
<dbReference type="InterPro" id="IPR036866">
    <property type="entry name" value="RibonucZ/Hydroxyglut_hydro"/>
</dbReference>
<dbReference type="PANTHER" id="PTHR42663">
    <property type="entry name" value="HYDROLASE C777.06C-RELATED-RELATED"/>
    <property type="match status" value="1"/>
</dbReference>
<gene>
    <name evidence="2" type="ordered locus">PC1_0487</name>
</gene>
<dbReference type="InterPro" id="IPR017693">
    <property type="entry name" value="Phosphonate_metab_PhnP"/>
</dbReference>
<dbReference type="SUPFAM" id="SSF56281">
    <property type="entry name" value="Metallo-hydrolase/oxidoreductase"/>
    <property type="match status" value="1"/>
</dbReference>
<dbReference type="AlphaFoldDB" id="C6DKA6"/>
<organism evidence="2 3">
    <name type="scientific">Pectobacterium carotovorum subsp. carotovorum (strain PC1)</name>
    <dbReference type="NCBI Taxonomy" id="561230"/>
    <lineage>
        <taxon>Bacteria</taxon>
        <taxon>Pseudomonadati</taxon>
        <taxon>Pseudomonadota</taxon>
        <taxon>Gammaproteobacteria</taxon>
        <taxon>Enterobacterales</taxon>
        <taxon>Pectobacteriaceae</taxon>
        <taxon>Pectobacterium</taxon>
    </lineage>
</organism>
<dbReference type="STRING" id="561230.PC1_0487"/>
<dbReference type="GO" id="GO:0019700">
    <property type="term" value="P:organic phosphonate catabolic process"/>
    <property type="evidence" value="ECO:0007669"/>
    <property type="project" value="InterPro"/>
</dbReference>
<dbReference type="NCBIfam" id="TIGR03307">
    <property type="entry name" value="PhnP"/>
    <property type="match status" value="1"/>
</dbReference>
<dbReference type="Gene3D" id="3.60.15.10">
    <property type="entry name" value="Ribonuclease Z/Hydroxyacylglutathione hydrolase-like"/>
    <property type="match status" value="1"/>
</dbReference>
<dbReference type="CDD" id="cd07736">
    <property type="entry name" value="PhnP-like_MBL-fold"/>
    <property type="match status" value="1"/>
</dbReference>
<dbReference type="InterPro" id="IPR001279">
    <property type="entry name" value="Metallo-B-lactamas"/>
</dbReference>
<name>C6DKA6_PECCP</name>
<reference evidence="2 3" key="1">
    <citation type="submission" date="2009-07" db="EMBL/GenBank/DDBJ databases">
        <title>Complete sequence of Pectobacterium carotovorum subsp. carotovorum PC1.</title>
        <authorList>
            <consortium name="US DOE Joint Genome Institute"/>
            <person name="Lucas S."/>
            <person name="Copeland A."/>
            <person name="Lapidus A."/>
            <person name="Glavina del Rio T."/>
            <person name="Tice H."/>
            <person name="Bruce D."/>
            <person name="Goodwin L."/>
            <person name="Pitluck S."/>
            <person name="Munk A.C."/>
            <person name="Brettin T."/>
            <person name="Detter J.C."/>
            <person name="Han C."/>
            <person name="Tapia R."/>
            <person name="Larimer F."/>
            <person name="Land M."/>
            <person name="Hauser L."/>
            <person name="Kyrpides N."/>
            <person name="Mikhailova N."/>
            <person name="Balakrishnan V."/>
            <person name="Glasner J."/>
            <person name="Perna N.T."/>
        </authorList>
    </citation>
    <scope>NUCLEOTIDE SEQUENCE [LARGE SCALE GENOMIC DNA]</scope>
    <source>
        <strain evidence="2 3">PC1</strain>
    </source>
</reference>
<evidence type="ECO:0000313" key="3">
    <source>
        <dbReference type="Proteomes" id="UP000002736"/>
    </source>
</evidence>
<dbReference type="HOGENOM" id="CLU_044538_3_0_6"/>
<dbReference type="OrthoDB" id="9803916at2"/>
<sequence length="265" mass="29602">MAANRAANSDQIVFHFLGTGSAQQVPAFGCECEVCQQAQQDERKRRRACCAAITTQDRVILIDAGLPELAPYLLPYSRRHILLTHYHMDHVQGLFPLRWGYGDPIPVFGPPDDAGCDDLFKHPGILHFQPPLTPFQSFELDGISITPVPLIHSKLTYGYLIQTPTHTLAYLTDTIGLPPETAQFLSAHTLDYAVVDCSHPPQTTPPRNHNDVPRALEIFTQLNPKQLYLTHIGHELDRWLQTQTLLPENVQAAYDGLELELGLGL</sequence>
<proteinExistence type="predicted"/>
<evidence type="ECO:0000313" key="2">
    <source>
        <dbReference type="EMBL" id="ACT11543.1"/>
    </source>
</evidence>
<dbReference type="Proteomes" id="UP000002736">
    <property type="component" value="Chromosome"/>
</dbReference>
<accession>C6DKA6</accession>
<dbReference type="Pfam" id="PF12706">
    <property type="entry name" value="Lactamase_B_2"/>
    <property type="match status" value="1"/>
</dbReference>
<dbReference type="eggNOG" id="COG1235">
    <property type="taxonomic scope" value="Bacteria"/>
</dbReference>
<dbReference type="PANTHER" id="PTHR42663:SF6">
    <property type="entry name" value="HYDROLASE C777.06C-RELATED"/>
    <property type="match status" value="1"/>
</dbReference>